<accession>A0A5E4XGF5</accession>
<dbReference type="AlphaFoldDB" id="A0A5E4XGF5"/>
<evidence type="ECO:0000313" key="2">
    <source>
        <dbReference type="Proteomes" id="UP000382577"/>
    </source>
</evidence>
<dbReference type="InterPro" id="IPR006522">
    <property type="entry name" value="Phage_virion_morphogenesis"/>
</dbReference>
<dbReference type="EMBL" id="CABPRW010000009">
    <property type="protein sequence ID" value="VVE35312.1"/>
    <property type="molecule type" value="Genomic_DNA"/>
</dbReference>
<organism evidence="1 2">
    <name type="scientific">Pandoraea fibrosis</name>
    <dbReference type="NCBI Taxonomy" id="1891094"/>
    <lineage>
        <taxon>Bacteria</taxon>
        <taxon>Pseudomonadati</taxon>
        <taxon>Pseudomonadota</taxon>
        <taxon>Betaproteobacteria</taxon>
        <taxon>Burkholderiales</taxon>
        <taxon>Burkholderiaceae</taxon>
        <taxon>Pandoraea</taxon>
    </lineage>
</organism>
<evidence type="ECO:0000313" key="1">
    <source>
        <dbReference type="EMBL" id="VVE35312.1"/>
    </source>
</evidence>
<reference evidence="1 2" key="1">
    <citation type="submission" date="2019-08" db="EMBL/GenBank/DDBJ databases">
        <authorList>
            <person name="Peeters C."/>
        </authorList>
    </citation>
    <scope>NUCLEOTIDE SEQUENCE [LARGE SCALE GENOMIC DNA]</scope>
    <source>
        <strain evidence="1 2">LMG 31113</strain>
    </source>
</reference>
<gene>
    <name evidence="1" type="ORF">PFI31113_03830</name>
</gene>
<proteinExistence type="predicted"/>
<protein>
    <recommendedName>
        <fullName evidence="3">Phage virion morphogenesis protein</fullName>
    </recommendedName>
</protein>
<dbReference type="OrthoDB" id="2081253at2"/>
<dbReference type="RefSeq" id="WP_150600517.1">
    <property type="nucleotide sequence ID" value="NZ_CABPRW010000009.1"/>
</dbReference>
<name>A0A5E4XGF5_9BURK</name>
<evidence type="ECO:0008006" key="3">
    <source>
        <dbReference type="Google" id="ProtNLM"/>
    </source>
</evidence>
<dbReference type="Pfam" id="PF05069">
    <property type="entry name" value="Phage_tail_S"/>
    <property type="match status" value="1"/>
</dbReference>
<sequence>MTIGGQFKIEGIAEIERELKRIETRGGDLARAHQNIGAVLESRVNQRFDAKTDPTGAVWVPHKASTRARYDRGDTNKRGKLKRRGTLLRRTGLMLDSLSYAADAHSVSVGFGRPYALYIETGTRSMARRGMLMGDPLSGRLSNDDADAVLDLLMRHFET</sequence>
<dbReference type="Proteomes" id="UP000382577">
    <property type="component" value="Unassembled WGS sequence"/>
</dbReference>